<dbReference type="RefSeq" id="WP_013771975.1">
    <property type="nucleotide sequence ID" value="NC_015514.1"/>
</dbReference>
<dbReference type="KEGG" id="cfi:Celf_2825"/>
<evidence type="ECO:0000313" key="3">
    <source>
        <dbReference type="EMBL" id="AEE46949.1"/>
    </source>
</evidence>
<dbReference type="eggNOG" id="COG0657">
    <property type="taxonomic scope" value="Bacteria"/>
</dbReference>
<evidence type="ECO:0000259" key="2">
    <source>
        <dbReference type="Pfam" id="PF20434"/>
    </source>
</evidence>
<evidence type="ECO:0000313" key="4">
    <source>
        <dbReference type="Proteomes" id="UP000008460"/>
    </source>
</evidence>
<dbReference type="GO" id="GO:0016787">
    <property type="term" value="F:hydrolase activity"/>
    <property type="evidence" value="ECO:0007669"/>
    <property type="project" value="UniProtKB-KW"/>
</dbReference>
<dbReference type="PANTHER" id="PTHR48081">
    <property type="entry name" value="AB HYDROLASE SUPERFAMILY PROTEIN C4A8.06C"/>
    <property type="match status" value="1"/>
</dbReference>
<dbReference type="STRING" id="590998.Celf_2825"/>
<evidence type="ECO:0000256" key="1">
    <source>
        <dbReference type="ARBA" id="ARBA00022801"/>
    </source>
</evidence>
<reference evidence="3 4" key="1">
    <citation type="submission" date="2011-04" db="EMBL/GenBank/DDBJ databases">
        <title>Complete sequence of Cellulomonas fimi ATCC 484.</title>
        <authorList>
            <consortium name="US DOE Joint Genome Institute"/>
            <person name="Lucas S."/>
            <person name="Han J."/>
            <person name="Lapidus A."/>
            <person name="Cheng J.-F."/>
            <person name="Goodwin L."/>
            <person name="Pitluck S."/>
            <person name="Peters L."/>
            <person name="Chertkov O."/>
            <person name="Detter J.C."/>
            <person name="Han C."/>
            <person name="Tapia R."/>
            <person name="Land M."/>
            <person name="Hauser L."/>
            <person name="Kyrpides N."/>
            <person name="Ivanova N."/>
            <person name="Ovchinnikova G."/>
            <person name="Pagani I."/>
            <person name="Mead D."/>
            <person name="Brumm P."/>
            <person name="Woyke T."/>
        </authorList>
    </citation>
    <scope>NUCLEOTIDE SEQUENCE [LARGE SCALE GENOMIC DNA]</scope>
    <source>
        <strain evidence="4">ATCC 484 / DSM 20113 / JCM 1341 / NBRC 15513 / NCIMB 8980 / NCTC 7547</strain>
    </source>
</reference>
<gene>
    <name evidence="3" type="ordered locus">Celf_2825</name>
</gene>
<protein>
    <submittedName>
        <fullName evidence="3">Phospholipase/Carboxylesterase</fullName>
    </submittedName>
</protein>
<dbReference type="SUPFAM" id="SSF53474">
    <property type="entry name" value="alpha/beta-Hydrolases"/>
    <property type="match status" value="1"/>
</dbReference>
<dbReference type="Proteomes" id="UP000008460">
    <property type="component" value="Chromosome"/>
</dbReference>
<sequence length="287" mass="30921">MTALRITSIDGTAPHGHGVVWMNVPYAEASDRTLHVQVVWPPIADWSSPQVYPTVVFVQGSGWGRQELGQWLLPLAQLARRGYVVAVVEHRPSDVAPFPAQVEDVRSAVRFLRAHADRVRVDPGRVALWGDSSGGHLVLLTAVTDGMAGAPGVHDDEPLDVRAVVDFYGPSDLARMPEDPACVQLLGGVDPRRHAEAAAPAAVATHVRPVAEHPLPPMLVVHGSDDEVVPFEQSVLLAESLLAAGQPVELVRLEGAGHGAGAFFGDAVMDVVDRFLRRHLLDRRDQP</sequence>
<dbReference type="PANTHER" id="PTHR48081:SF13">
    <property type="entry name" value="ALPHA_BETA HYDROLASE"/>
    <property type="match status" value="1"/>
</dbReference>
<keyword evidence="4" id="KW-1185">Reference proteome</keyword>
<organism evidence="3 4">
    <name type="scientific">Cellulomonas fimi (strain ATCC 484 / DSM 20113 / JCM 1341 / CCUG 24087 / LMG 16345 / NBRC 15513 / NCIMB 8980 / NCTC 7547 / NRS-133)</name>
    <dbReference type="NCBI Taxonomy" id="590998"/>
    <lineage>
        <taxon>Bacteria</taxon>
        <taxon>Bacillati</taxon>
        <taxon>Actinomycetota</taxon>
        <taxon>Actinomycetes</taxon>
        <taxon>Micrococcales</taxon>
        <taxon>Cellulomonadaceae</taxon>
        <taxon>Cellulomonas</taxon>
    </lineage>
</organism>
<name>F4H7Y8_CELFA</name>
<dbReference type="InterPro" id="IPR049492">
    <property type="entry name" value="BD-FAE-like_dom"/>
</dbReference>
<dbReference type="InterPro" id="IPR050300">
    <property type="entry name" value="GDXG_lipolytic_enzyme"/>
</dbReference>
<dbReference type="Gene3D" id="3.40.50.1820">
    <property type="entry name" value="alpha/beta hydrolase"/>
    <property type="match status" value="1"/>
</dbReference>
<dbReference type="AlphaFoldDB" id="F4H7Y8"/>
<dbReference type="EMBL" id="CP002666">
    <property type="protein sequence ID" value="AEE46949.1"/>
    <property type="molecule type" value="Genomic_DNA"/>
</dbReference>
<keyword evidence="1" id="KW-0378">Hydrolase</keyword>
<dbReference type="HOGENOM" id="CLU_012494_4_0_11"/>
<dbReference type="InterPro" id="IPR029058">
    <property type="entry name" value="AB_hydrolase_fold"/>
</dbReference>
<accession>F4H7Y8</accession>
<dbReference type="Pfam" id="PF20434">
    <property type="entry name" value="BD-FAE"/>
    <property type="match status" value="1"/>
</dbReference>
<feature type="domain" description="BD-FAE-like" evidence="2">
    <location>
        <begin position="51"/>
        <end position="241"/>
    </location>
</feature>
<proteinExistence type="predicted"/>